<protein>
    <recommendedName>
        <fullName evidence="2">DUF6533 domain-containing protein</fullName>
    </recommendedName>
</protein>
<evidence type="ECO:0000313" key="4">
    <source>
        <dbReference type="Proteomes" id="UP000297245"/>
    </source>
</evidence>
<evidence type="ECO:0000256" key="1">
    <source>
        <dbReference type="SAM" id="Phobius"/>
    </source>
</evidence>
<keyword evidence="1" id="KW-1133">Transmembrane helix</keyword>
<organism evidence="3 4">
    <name type="scientific">Dendrothele bispora (strain CBS 962.96)</name>
    <dbReference type="NCBI Taxonomy" id="1314807"/>
    <lineage>
        <taxon>Eukaryota</taxon>
        <taxon>Fungi</taxon>
        <taxon>Dikarya</taxon>
        <taxon>Basidiomycota</taxon>
        <taxon>Agaricomycotina</taxon>
        <taxon>Agaricomycetes</taxon>
        <taxon>Agaricomycetidae</taxon>
        <taxon>Agaricales</taxon>
        <taxon>Agaricales incertae sedis</taxon>
        <taxon>Dendrothele</taxon>
    </lineage>
</organism>
<feature type="transmembrane region" description="Helical" evidence="1">
    <location>
        <begin position="119"/>
        <end position="141"/>
    </location>
</feature>
<evidence type="ECO:0000259" key="2">
    <source>
        <dbReference type="Pfam" id="PF20151"/>
    </source>
</evidence>
<feature type="domain" description="DUF6533" evidence="2">
    <location>
        <begin position="22"/>
        <end position="66"/>
    </location>
</feature>
<feature type="transmembrane region" description="Helical" evidence="1">
    <location>
        <begin position="172"/>
        <end position="191"/>
    </location>
</feature>
<gene>
    <name evidence="3" type="ORF">K435DRAFT_838637</name>
</gene>
<keyword evidence="4" id="KW-1185">Reference proteome</keyword>
<feature type="transmembrane region" description="Helical" evidence="1">
    <location>
        <begin position="236"/>
        <end position="254"/>
    </location>
</feature>
<evidence type="ECO:0000313" key="3">
    <source>
        <dbReference type="EMBL" id="THU97409.1"/>
    </source>
</evidence>
<dbReference type="InterPro" id="IPR045340">
    <property type="entry name" value="DUF6533"/>
</dbReference>
<proteinExistence type="predicted"/>
<dbReference type="EMBL" id="ML179156">
    <property type="protein sequence ID" value="THU97409.1"/>
    <property type="molecule type" value="Genomic_DNA"/>
</dbReference>
<keyword evidence="1" id="KW-0472">Membrane</keyword>
<dbReference type="AlphaFoldDB" id="A0A4S8M5A9"/>
<sequence length="378" mass="43345">MNDLGRLSIEVSVEGGEVNKIVSIAFFALFVYEWMITLGDEIEYFWSGPWSLSRILFFINRYFPFLILTYGLVVLLHPNPTPEVCRPSIQFLFIINIIALGVIQAMLILRVWYLFSNAWIQYGVVFCFVASNILSLSYTALSARNIELLLGTDFDVGPGCKAARPDEFFRMFMPQLGLHVLLYLLTVVRALQNRNVLRDAPVLKRLLRDGGVFFFVVFATISFTAVGSFLTRIPSINITVVFSNYLLSLTSIAMSRVMFSIHSLASNLGSSTDWLLSNVELSRVAWRQGKNKNEIIIERNYDHYDEEYGLGRGGYRNYQYDRNTVPALDIDVSLGRDIELMETDRTTRDVEHRSESTSPMKHFRLTESRIGVYDDHDW</sequence>
<feature type="transmembrane region" description="Helical" evidence="1">
    <location>
        <begin position="20"/>
        <end position="38"/>
    </location>
</feature>
<feature type="transmembrane region" description="Helical" evidence="1">
    <location>
        <begin position="212"/>
        <end position="230"/>
    </location>
</feature>
<reference evidence="3 4" key="1">
    <citation type="journal article" date="2019" name="Nat. Ecol. Evol.">
        <title>Megaphylogeny resolves global patterns of mushroom evolution.</title>
        <authorList>
            <person name="Varga T."/>
            <person name="Krizsan K."/>
            <person name="Foldi C."/>
            <person name="Dima B."/>
            <person name="Sanchez-Garcia M."/>
            <person name="Sanchez-Ramirez S."/>
            <person name="Szollosi G.J."/>
            <person name="Szarkandi J.G."/>
            <person name="Papp V."/>
            <person name="Albert L."/>
            <person name="Andreopoulos W."/>
            <person name="Angelini C."/>
            <person name="Antonin V."/>
            <person name="Barry K.W."/>
            <person name="Bougher N.L."/>
            <person name="Buchanan P."/>
            <person name="Buyck B."/>
            <person name="Bense V."/>
            <person name="Catcheside P."/>
            <person name="Chovatia M."/>
            <person name="Cooper J."/>
            <person name="Damon W."/>
            <person name="Desjardin D."/>
            <person name="Finy P."/>
            <person name="Geml J."/>
            <person name="Haridas S."/>
            <person name="Hughes K."/>
            <person name="Justo A."/>
            <person name="Karasinski D."/>
            <person name="Kautmanova I."/>
            <person name="Kiss B."/>
            <person name="Kocsube S."/>
            <person name="Kotiranta H."/>
            <person name="LaButti K.M."/>
            <person name="Lechner B.E."/>
            <person name="Liimatainen K."/>
            <person name="Lipzen A."/>
            <person name="Lukacs Z."/>
            <person name="Mihaltcheva S."/>
            <person name="Morgado L.N."/>
            <person name="Niskanen T."/>
            <person name="Noordeloos M.E."/>
            <person name="Ohm R.A."/>
            <person name="Ortiz-Santana B."/>
            <person name="Ovrebo C."/>
            <person name="Racz N."/>
            <person name="Riley R."/>
            <person name="Savchenko A."/>
            <person name="Shiryaev A."/>
            <person name="Soop K."/>
            <person name="Spirin V."/>
            <person name="Szebenyi C."/>
            <person name="Tomsovsky M."/>
            <person name="Tulloss R.E."/>
            <person name="Uehling J."/>
            <person name="Grigoriev I.V."/>
            <person name="Vagvolgyi C."/>
            <person name="Papp T."/>
            <person name="Martin F.M."/>
            <person name="Miettinen O."/>
            <person name="Hibbett D.S."/>
            <person name="Nagy L.G."/>
        </authorList>
    </citation>
    <scope>NUCLEOTIDE SEQUENCE [LARGE SCALE GENOMIC DNA]</scope>
    <source>
        <strain evidence="3 4">CBS 962.96</strain>
    </source>
</reference>
<feature type="transmembrane region" description="Helical" evidence="1">
    <location>
        <begin position="59"/>
        <end position="77"/>
    </location>
</feature>
<dbReference type="Proteomes" id="UP000297245">
    <property type="component" value="Unassembled WGS sequence"/>
</dbReference>
<name>A0A4S8M5A9_DENBC</name>
<dbReference type="OrthoDB" id="2679643at2759"/>
<feature type="transmembrane region" description="Helical" evidence="1">
    <location>
        <begin position="89"/>
        <end position="112"/>
    </location>
</feature>
<dbReference type="Pfam" id="PF20151">
    <property type="entry name" value="DUF6533"/>
    <property type="match status" value="1"/>
</dbReference>
<accession>A0A4S8M5A9</accession>
<keyword evidence="1" id="KW-0812">Transmembrane</keyword>